<evidence type="ECO:0008006" key="7">
    <source>
        <dbReference type="Google" id="ProtNLM"/>
    </source>
</evidence>
<name>A0A433TX18_ELYCH</name>
<dbReference type="Proteomes" id="UP000271974">
    <property type="component" value="Unassembled WGS sequence"/>
</dbReference>
<keyword evidence="1" id="KW-0472">Membrane</keyword>
<evidence type="ECO:0000259" key="4">
    <source>
        <dbReference type="PROSITE" id="PS50948"/>
    </source>
</evidence>
<dbReference type="Pfam" id="PF00059">
    <property type="entry name" value="Lectin_C"/>
    <property type="match status" value="1"/>
</dbReference>
<accession>A0A433TX18</accession>
<evidence type="ECO:0000313" key="5">
    <source>
        <dbReference type="EMBL" id="RUS86144.1"/>
    </source>
</evidence>
<comment type="caution">
    <text evidence="5">The sequence shown here is derived from an EMBL/GenBank/DDBJ whole genome shotgun (WGS) entry which is preliminary data.</text>
</comment>
<dbReference type="InterPro" id="IPR050111">
    <property type="entry name" value="C-type_lectin/snaclec_domain"/>
</dbReference>
<dbReference type="InterPro" id="IPR016186">
    <property type="entry name" value="C-type_lectin-like/link_sf"/>
</dbReference>
<dbReference type="OrthoDB" id="6078700at2759"/>
<dbReference type="EMBL" id="RQTK01000149">
    <property type="protein sequence ID" value="RUS86144.1"/>
    <property type="molecule type" value="Genomic_DNA"/>
</dbReference>
<evidence type="ECO:0000259" key="3">
    <source>
        <dbReference type="PROSITE" id="PS50041"/>
    </source>
</evidence>
<keyword evidence="1" id="KW-1133">Transmembrane helix</keyword>
<dbReference type="PROSITE" id="PS50948">
    <property type="entry name" value="PAN"/>
    <property type="match status" value="1"/>
</dbReference>
<evidence type="ECO:0000313" key="6">
    <source>
        <dbReference type="Proteomes" id="UP000271974"/>
    </source>
</evidence>
<reference evidence="5 6" key="1">
    <citation type="submission" date="2019-01" db="EMBL/GenBank/DDBJ databases">
        <title>A draft genome assembly of the solar-powered sea slug Elysia chlorotica.</title>
        <authorList>
            <person name="Cai H."/>
            <person name="Li Q."/>
            <person name="Fang X."/>
            <person name="Li J."/>
            <person name="Curtis N.E."/>
            <person name="Altenburger A."/>
            <person name="Shibata T."/>
            <person name="Feng M."/>
            <person name="Maeda T."/>
            <person name="Schwartz J.A."/>
            <person name="Shigenobu S."/>
            <person name="Lundholm N."/>
            <person name="Nishiyama T."/>
            <person name="Yang H."/>
            <person name="Hasebe M."/>
            <person name="Li S."/>
            <person name="Pierce S.K."/>
            <person name="Wang J."/>
        </authorList>
    </citation>
    <scope>NUCLEOTIDE SEQUENCE [LARGE SCALE GENOMIC DNA]</scope>
    <source>
        <strain evidence="5">EC2010</strain>
        <tissue evidence="5">Whole organism of an adult</tissue>
    </source>
</reference>
<sequence>MRARLLFSACIFCISGVSGSPSGRTVYNLHNRPAHWASARATCAGYDAHLVSVESAQDLQADLETLDLLDWDGAFQSLMSTGRIWTGLHRSRSPDGQDALTWDTCTTFTSASSPNGNIEADLVSGSDFCTSMAGGFVLEARSCDQQLPFICQLELEPSFLGKGENTHGIIAIFLASPSPNRDRKKSLMTTGRIWTGLHRSRSPDGQDALTWDTCTTFTSASSPNGNIEADLVSGSDFCTSMAGGFVLEARSCDQQLPFICQLELGQCWFLPLDGRAFSRSPDIVMSGDARDCAQACRNEASGDKECWGFVASNGNCELYMDSAGHVFVRDPTSHLVSDSSSTAHVKICTGGNPMPNLQIDALRVRYFLIEGFVDLLVVFCLRVVVRSGACGEFGHSRTRVPQLFQPGSGSAYHPSFPRFTIHIFPLDPAGHTLLDWNSGICYCDCETPPAVLSPDYLLSSPEEKAEQINSELLVNPTDTSKAHRRLSCADDPRPSAKSVGSVGIVLLTIVFGGLIVLDLDVLWRHLKDISNIKQQQQHQQQQQQQQQQST</sequence>
<dbReference type="PROSITE" id="PS50041">
    <property type="entry name" value="C_TYPE_LECTIN_2"/>
    <property type="match status" value="1"/>
</dbReference>
<dbReference type="AlphaFoldDB" id="A0A433TX18"/>
<dbReference type="CDD" id="cd00037">
    <property type="entry name" value="CLECT"/>
    <property type="match status" value="1"/>
</dbReference>
<feature type="chain" id="PRO_5019338533" description="C-type lectin domain-containing protein" evidence="2">
    <location>
        <begin position="20"/>
        <end position="550"/>
    </location>
</feature>
<feature type="domain" description="C-type lectin" evidence="3">
    <location>
        <begin position="22"/>
        <end position="152"/>
    </location>
</feature>
<dbReference type="Gene3D" id="3.10.100.10">
    <property type="entry name" value="Mannose-Binding Protein A, subunit A"/>
    <property type="match status" value="1"/>
</dbReference>
<keyword evidence="2" id="KW-0732">Signal</keyword>
<protein>
    <recommendedName>
        <fullName evidence="7">C-type lectin domain-containing protein</fullName>
    </recommendedName>
</protein>
<dbReference type="SUPFAM" id="SSF56436">
    <property type="entry name" value="C-type lectin-like"/>
    <property type="match status" value="2"/>
</dbReference>
<feature type="transmembrane region" description="Helical" evidence="1">
    <location>
        <begin position="502"/>
        <end position="523"/>
    </location>
</feature>
<dbReference type="InterPro" id="IPR001304">
    <property type="entry name" value="C-type_lectin-like"/>
</dbReference>
<dbReference type="SMART" id="SM00034">
    <property type="entry name" value="CLECT"/>
    <property type="match status" value="1"/>
</dbReference>
<dbReference type="InterPro" id="IPR016187">
    <property type="entry name" value="CTDL_fold"/>
</dbReference>
<organism evidence="5 6">
    <name type="scientific">Elysia chlorotica</name>
    <name type="common">Eastern emerald elysia</name>
    <name type="synonym">Sea slug</name>
    <dbReference type="NCBI Taxonomy" id="188477"/>
    <lineage>
        <taxon>Eukaryota</taxon>
        <taxon>Metazoa</taxon>
        <taxon>Spiralia</taxon>
        <taxon>Lophotrochozoa</taxon>
        <taxon>Mollusca</taxon>
        <taxon>Gastropoda</taxon>
        <taxon>Heterobranchia</taxon>
        <taxon>Euthyneura</taxon>
        <taxon>Panpulmonata</taxon>
        <taxon>Sacoglossa</taxon>
        <taxon>Placobranchoidea</taxon>
        <taxon>Plakobranchidae</taxon>
        <taxon>Elysia</taxon>
    </lineage>
</organism>
<gene>
    <name evidence="5" type="ORF">EGW08_006092</name>
</gene>
<evidence type="ECO:0000256" key="1">
    <source>
        <dbReference type="SAM" id="Phobius"/>
    </source>
</evidence>
<proteinExistence type="predicted"/>
<dbReference type="InterPro" id="IPR003609">
    <property type="entry name" value="Pan_app"/>
</dbReference>
<keyword evidence="1" id="KW-0812">Transmembrane</keyword>
<feature type="domain" description="Apple" evidence="4">
    <location>
        <begin position="260"/>
        <end position="348"/>
    </location>
</feature>
<feature type="signal peptide" evidence="2">
    <location>
        <begin position="1"/>
        <end position="19"/>
    </location>
</feature>
<keyword evidence="6" id="KW-1185">Reference proteome</keyword>
<dbReference type="PANTHER" id="PTHR22803">
    <property type="entry name" value="MANNOSE, PHOSPHOLIPASE, LECTIN RECEPTOR RELATED"/>
    <property type="match status" value="1"/>
</dbReference>
<evidence type="ECO:0000256" key="2">
    <source>
        <dbReference type="SAM" id="SignalP"/>
    </source>
</evidence>